<dbReference type="PROSITE" id="PS50089">
    <property type="entry name" value="ZF_RING_2"/>
    <property type="match status" value="1"/>
</dbReference>
<evidence type="ECO:0000256" key="1">
    <source>
        <dbReference type="ARBA" id="ARBA00022723"/>
    </source>
</evidence>
<reference evidence="6" key="1">
    <citation type="submission" date="2021-02" db="EMBL/GenBank/DDBJ databases">
        <authorList>
            <person name="Nowell W R."/>
        </authorList>
    </citation>
    <scope>NUCLEOTIDE SEQUENCE</scope>
</reference>
<dbReference type="PROSITE" id="PS00518">
    <property type="entry name" value="ZF_RING_1"/>
    <property type="match status" value="1"/>
</dbReference>
<name>A0A819ST56_9BILA</name>
<dbReference type="PANTHER" id="PTHR24114">
    <property type="entry name" value="LEUCINE RICH REPEAT FAMILY PROTEIN"/>
    <property type="match status" value="1"/>
</dbReference>
<evidence type="ECO:0000256" key="3">
    <source>
        <dbReference type="ARBA" id="ARBA00022833"/>
    </source>
</evidence>
<dbReference type="InterPro" id="IPR001611">
    <property type="entry name" value="Leu-rich_rpt"/>
</dbReference>
<dbReference type="Proteomes" id="UP000663868">
    <property type="component" value="Unassembled WGS sequence"/>
</dbReference>
<dbReference type="InterPro" id="IPR013083">
    <property type="entry name" value="Znf_RING/FYVE/PHD"/>
</dbReference>
<dbReference type="Pfam" id="PF13516">
    <property type="entry name" value="LRR_6"/>
    <property type="match status" value="3"/>
</dbReference>
<dbReference type="Pfam" id="PF13445">
    <property type="entry name" value="zf-RING_UBOX"/>
    <property type="match status" value="1"/>
</dbReference>
<dbReference type="EMBL" id="CAJOBB010003965">
    <property type="protein sequence ID" value="CAF4067638.1"/>
    <property type="molecule type" value="Genomic_DNA"/>
</dbReference>
<dbReference type="SUPFAM" id="SSF52047">
    <property type="entry name" value="RNI-like"/>
    <property type="match status" value="1"/>
</dbReference>
<proteinExistence type="predicted"/>
<gene>
    <name evidence="6" type="ORF">KXQ929_LOCUS32537</name>
</gene>
<dbReference type="SMART" id="SM00184">
    <property type="entry name" value="RING"/>
    <property type="match status" value="1"/>
</dbReference>
<dbReference type="InterPro" id="IPR027370">
    <property type="entry name" value="Znf-RING_euk"/>
</dbReference>
<dbReference type="SUPFAM" id="SSF57850">
    <property type="entry name" value="RING/U-box"/>
    <property type="match status" value="1"/>
</dbReference>
<dbReference type="InterPro" id="IPR017907">
    <property type="entry name" value="Znf_RING_CS"/>
</dbReference>
<evidence type="ECO:0000259" key="5">
    <source>
        <dbReference type="PROSITE" id="PS50089"/>
    </source>
</evidence>
<dbReference type="Gene3D" id="3.30.40.10">
    <property type="entry name" value="Zinc/RING finger domain, C3HC4 (zinc finger)"/>
    <property type="match status" value="1"/>
</dbReference>
<dbReference type="SMART" id="SM00368">
    <property type="entry name" value="LRR_RI"/>
    <property type="match status" value="3"/>
</dbReference>
<comment type="caution">
    <text evidence="6">The sequence shown here is derived from an EMBL/GenBank/DDBJ whole genome shotgun (WGS) entry which is preliminary data.</text>
</comment>
<protein>
    <recommendedName>
        <fullName evidence="5">RING-type domain-containing protein</fullName>
    </recommendedName>
</protein>
<dbReference type="InterPro" id="IPR001841">
    <property type="entry name" value="Znf_RING"/>
</dbReference>
<dbReference type="AlphaFoldDB" id="A0A819ST56"/>
<keyword evidence="3" id="KW-0862">Zinc</keyword>
<evidence type="ECO:0000313" key="7">
    <source>
        <dbReference type="Proteomes" id="UP000663868"/>
    </source>
</evidence>
<keyword evidence="2 4" id="KW-0863">Zinc-finger</keyword>
<dbReference type="PANTHER" id="PTHR24114:SF2">
    <property type="entry name" value="F-BOX DOMAIN-CONTAINING PROTEIN-RELATED"/>
    <property type="match status" value="1"/>
</dbReference>
<dbReference type="Gene3D" id="3.80.10.10">
    <property type="entry name" value="Ribonuclease Inhibitor"/>
    <property type="match status" value="2"/>
</dbReference>
<evidence type="ECO:0000256" key="2">
    <source>
        <dbReference type="ARBA" id="ARBA00022771"/>
    </source>
</evidence>
<evidence type="ECO:0000313" key="6">
    <source>
        <dbReference type="EMBL" id="CAF4067638.1"/>
    </source>
</evidence>
<feature type="domain" description="RING-type" evidence="5">
    <location>
        <begin position="15"/>
        <end position="56"/>
    </location>
</feature>
<keyword evidence="1" id="KW-0479">Metal-binding</keyword>
<sequence length="204" mass="22807">MASNYTSSVEELITCPICHKYFDDPRLLPCSHNYCRKCMEQIASDNEDQFECLVHDGTSVTKNNINVLPTNQIMVELIQLYVFSIPLVKQTFTHLHLDDNQIGNQGIINPADADQQNVTLTGLCLDKNQIDDQAVKYLADALQQNKTLTELYLNQNQIGDQGAKYLADALQQNMTLNVLSLNQNQIGDGGAKYLADALKQNTVI</sequence>
<dbReference type="GO" id="GO:0008270">
    <property type="term" value="F:zinc ion binding"/>
    <property type="evidence" value="ECO:0007669"/>
    <property type="project" value="UniProtKB-KW"/>
</dbReference>
<dbReference type="InterPro" id="IPR052394">
    <property type="entry name" value="LRR-containing"/>
</dbReference>
<organism evidence="6 7">
    <name type="scientific">Adineta steineri</name>
    <dbReference type="NCBI Taxonomy" id="433720"/>
    <lineage>
        <taxon>Eukaryota</taxon>
        <taxon>Metazoa</taxon>
        <taxon>Spiralia</taxon>
        <taxon>Gnathifera</taxon>
        <taxon>Rotifera</taxon>
        <taxon>Eurotatoria</taxon>
        <taxon>Bdelloidea</taxon>
        <taxon>Adinetida</taxon>
        <taxon>Adinetidae</taxon>
        <taxon>Adineta</taxon>
    </lineage>
</organism>
<accession>A0A819ST56</accession>
<dbReference type="InterPro" id="IPR032675">
    <property type="entry name" value="LRR_dom_sf"/>
</dbReference>
<evidence type="ECO:0000256" key="4">
    <source>
        <dbReference type="PROSITE-ProRule" id="PRU00175"/>
    </source>
</evidence>